<gene>
    <name evidence="14" type="ORF">H7B67_07675</name>
</gene>
<reference evidence="14 15" key="1">
    <citation type="submission" date="2020-08" db="EMBL/GenBank/DDBJ databases">
        <title>Cohnella phylogeny.</title>
        <authorList>
            <person name="Dunlap C."/>
        </authorList>
    </citation>
    <scope>NUCLEOTIDE SEQUENCE [LARGE SCALE GENOMIC DNA]</scope>
    <source>
        <strain evidence="14 15">DSM 25241</strain>
    </source>
</reference>
<evidence type="ECO:0000256" key="11">
    <source>
        <dbReference type="PIRSR" id="PIRSR001084-3"/>
    </source>
</evidence>
<dbReference type="GO" id="GO:0046872">
    <property type="term" value="F:metal ion binding"/>
    <property type="evidence" value="ECO:0007669"/>
    <property type="project" value="UniProtKB-KW"/>
</dbReference>
<feature type="binding site" evidence="11">
    <location>
        <position position="111"/>
    </location>
    <ligand>
        <name>Zn(2+)</name>
        <dbReference type="ChEBI" id="CHEBI:29105"/>
    </ligand>
</feature>
<evidence type="ECO:0000256" key="7">
    <source>
        <dbReference type="ARBA" id="ARBA00023295"/>
    </source>
</evidence>
<evidence type="ECO:0000256" key="5">
    <source>
        <dbReference type="ARBA" id="ARBA00022801"/>
    </source>
</evidence>
<dbReference type="EMBL" id="JACJVQ010000005">
    <property type="protein sequence ID" value="MBB6633984.1"/>
    <property type="molecule type" value="Genomic_DNA"/>
</dbReference>
<dbReference type="SUPFAM" id="SSF51445">
    <property type="entry name" value="(Trans)glycosidases"/>
    <property type="match status" value="1"/>
</dbReference>
<evidence type="ECO:0000256" key="1">
    <source>
        <dbReference type="ARBA" id="ARBA00001412"/>
    </source>
</evidence>
<dbReference type="Pfam" id="PF08532">
    <property type="entry name" value="Glyco_hydro_42M"/>
    <property type="match status" value="1"/>
</dbReference>
<dbReference type="GO" id="GO:0004565">
    <property type="term" value="F:beta-galactosidase activity"/>
    <property type="evidence" value="ECO:0007669"/>
    <property type="project" value="UniProtKB-EC"/>
</dbReference>
<evidence type="ECO:0000256" key="10">
    <source>
        <dbReference type="PIRSR" id="PIRSR001084-2"/>
    </source>
</evidence>
<dbReference type="InterPro" id="IPR003476">
    <property type="entry name" value="Glyco_hydro_42"/>
</dbReference>
<evidence type="ECO:0000256" key="9">
    <source>
        <dbReference type="PIRSR" id="PIRSR001084-1"/>
    </source>
</evidence>
<feature type="binding site" evidence="10">
    <location>
        <position position="145"/>
    </location>
    <ligand>
        <name>substrate</name>
    </ligand>
</feature>
<evidence type="ECO:0000256" key="8">
    <source>
        <dbReference type="PIRNR" id="PIRNR001084"/>
    </source>
</evidence>
<feature type="active site" description="Proton donor" evidence="9">
    <location>
        <position position="146"/>
    </location>
</feature>
<dbReference type="GO" id="GO:0009341">
    <property type="term" value="C:beta-galactosidase complex"/>
    <property type="evidence" value="ECO:0007669"/>
    <property type="project" value="InterPro"/>
</dbReference>
<feature type="domain" description="Glycoside hydrolase family 42 N-terminal" evidence="12">
    <location>
        <begin position="11"/>
        <end position="375"/>
    </location>
</feature>
<feature type="binding site" evidence="11">
    <location>
        <position position="156"/>
    </location>
    <ligand>
        <name>Zn(2+)</name>
        <dbReference type="ChEBI" id="CHEBI:29105"/>
    </ligand>
</feature>
<feature type="binding site" evidence="11">
    <location>
        <position position="154"/>
    </location>
    <ligand>
        <name>Zn(2+)</name>
        <dbReference type="ChEBI" id="CHEBI:29105"/>
    </ligand>
</feature>
<sequence>MADKLYHGAAWYPELWDERTLLQDAEEMKKAGINVVRLGEFAWSKMEPEEGRIELGFFARIIGLLNDNGIETVMCTPTATPPIWFSHGHPERMHVNEKLERMQHGSRQHACTNQAYYRSRAAAIAERLSRELGRLPGLVAWQLDNEFKAHVAECFCPECLSLWREWLRSRYGTIDKLNEAWGTDIWSERYAGFGQVPSPGPAPFLHNSSLRTMYRLFSMEKLAEFADEQATILRKHSDAPITHNGSVAFHADNERLFRGLDFASFDTYATCDNATAYLFNNDLWRNFKRGKGYWIMETSPSYAGSLTSWAKPHPNGYLKAEAAAAYALGAEAFCYWLWRQQRAGCEQPHGSVLSAWGKPTVGYANVLEVEEARKRLEPALADTRPAQAEVALVYSDRAKAFLLTEPHRRMNHRGLMTGFYERLLAAGLHRDVVPEGAELDGYKLLFTPFLPYLSPELTERAKAFMRDGGVWIAGPLTGTRTEEHTLHTDAALGELEKLAGAEAVYSYPMDESASRGRAFGLSAPLSMWSEVFEPKDATAVGIVEEGLTPGFAFATEKRIGKGKLVLLGSMPAGEEGERLLEKLMLHYADEAHVSVRSDVSGGTIVAPRRGDGYDLWVVVNMDGSGGSVTLPRPGWDPSTGEALPPGELRVGRYEFKIVRFNREEGGR</sequence>
<evidence type="ECO:0000313" key="15">
    <source>
        <dbReference type="Proteomes" id="UP000535838"/>
    </source>
</evidence>
<feature type="binding site" evidence="10">
    <location>
        <position position="107"/>
    </location>
    <ligand>
        <name>substrate</name>
    </ligand>
</feature>
<dbReference type="PANTHER" id="PTHR36447:SF2">
    <property type="entry name" value="BETA-GALACTOSIDASE YESZ"/>
    <property type="match status" value="1"/>
</dbReference>
<dbReference type="PANTHER" id="PTHR36447">
    <property type="entry name" value="BETA-GALACTOSIDASE GANA"/>
    <property type="match status" value="1"/>
</dbReference>
<protein>
    <recommendedName>
        <fullName evidence="3 8">Beta-galactosidase</fullName>
        <shortName evidence="8">Beta-gal</shortName>
        <ecNumber evidence="3 8">3.2.1.23</ecNumber>
    </recommendedName>
</protein>
<proteinExistence type="inferred from homology"/>
<evidence type="ECO:0000256" key="4">
    <source>
        <dbReference type="ARBA" id="ARBA00022723"/>
    </source>
</evidence>
<dbReference type="AlphaFoldDB" id="A0A841SPU9"/>
<keyword evidence="15" id="KW-1185">Reference proteome</keyword>
<keyword evidence="4 11" id="KW-0479">Metal-binding</keyword>
<dbReference type="CDD" id="cd03143">
    <property type="entry name" value="A4_beta-galactosidase_middle_domain"/>
    <property type="match status" value="1"/>
</dbReference>
<dbReference type="GO" id="GO:0005975">
    <property type="term" value="P:carbohydrate metabolic process"/>
    <property type="evidence" value="ECO:0007669"/>
    <property type="project" value="InterPro"/>
</dbReference>
<dbReference type="Pfam" id="PF02449">
    <property type="entry name" value="Glyco_hydro_42"/>
    <property type="match status" value="1"/>
</dbReference>
<name>A0A841SPU9_9BACL</name>
<feature type="binding site" evidence="11">
    <location>
        <position position="159"/>
    </location>
    <ligand>
        <name>Zn(2+)</name>
        <dbReference type="ChEBI" id="CHEBI:29105"/>
    </ligand>
</feature>
<evidence type="ECO:0000259" key="13">
    <source>
        <dbReference type="Pfam" id="PF08532"/>
    </source>
</evidence>
<dbReference type="Proteomes" id="UP000535838">
    <property type="component" value="Unassembled WGS sequence"/>
</dbReference>
<dbReference type="PIRSF" id="PIRSF001084">
    <property type="entry name" value="B-galactosidase"/>
    <property type="match status" value="1"/>
</dbReference>
<dbReference type="Gene3D" id="3.40.50.880">
    <property type="match status" value="1"/>
</dbReference>
<comment type="caution">
    <text evidence="14">The sequence shown here is derived from an EMBL/GenBank/DDBJ whole genome shotgun (WGS) entry which is preliminary data.</text>
</comment>
<dbReference type="RefSeq" id="WP_185119187.1">
    <property type="nucleotide sequence ID" value="NZ_JACJVQ010000005.1"/>
</dbReference>
<dbReference type="Gene3D" id="3.20.20.80">
    <property type="entry name" value="Glycosidases"/>
    <property type="match status" value="1"/>
</dbReference>
<dbReference type="EC" id="3.2.1.23" evidence="3 8"/>
<keyword evidence="7 8" id="KW-0326">Glycosidase</keyword>
<comment type="similarity">
    <text evidence="2 8">Belongs to the glycosyl hydrolase 42 family.</text>
</comment>
<keyword evidence="6 11" id="KW-0862">Zinc</keyword>
<accession>A0A841SPU9</accession>
<evidence type="ECO:0000256" key="6">
    <source>
        <dbReference type="ARBA" id="ARBA00022833"/>
    </source>
</evidence>
<keyword evidence="5 8" id="KW-0378">Hydrolase</keyword>
<evidence type="ECO:0000256" key="2">
    <source>
        <dbReference type="ARBA" id="ARBA00005940"/>
    </source>
</evidence>
<dbReference type="SUPFAM" id="SSF52317">
    <property type="entry name" value="Class I glutamine amidotransferase-like"/>
    <property type="match status" value="1"/>
</dbReference>
<evidence type="ECO:0000313" key="14">
    <source>
        <dbReference type="EMBL" id="MBB6633984.1"/>
    </source>
</evidence>
<dbReference type="InterPro" id="IPR017853">
    <property type="entry name" value="GH"/>
</dbReference>
<dbReference type="InterPro" id="IPR013738">
    <property type="entry name" value="Beta_galactosidase_Trimer"/>
</dbReference>
<dbReference type="InterPro" id="IPR013529">
    <property type="entry name" value="Glyco_hydro_42_N"/>
</dbReference>
<dbReference type="InterPro" id="IPR029062">
    <property type="entry name" value="Class_I_gatase-like"/>
</dbReference>
<organism evidence="14 15">
    <name type="scientific">Cohnella thailandensis</name>
    <dbReference type="NCBI Taxonomy" id="557557"/>
    <lineage>
        <taxon>Bacteria</taxon>
        <taxon>Bacillati</taxon>
        <taxon>Bacillota</taxon>
        <taxon>Bacilli</taxon>
        <taxon>Bacillales</taxon>
        <taxon>Paenibacillaceae</taxon>
        <taxon>Cohnella</taxon>
    </lineage>
</organism>
<feature type="domain" description="Beta-galactosidase trimerisation" evidence="13">
    <location>
        <begin position="388"/>
        <end position="593"/>
    </location>
</feature>
<evidence type="ECO:0000259" key="12">
    <source>
        <dbReference type="Pfam" id="PF02449"/>
    </source>
</evidence>
<comment type="catalytic activity">
    <reaction evidence="1 8">
        <text>Hydrolysis of terminal non-reducing beta-D-galactose residues in beta-D-galactosides.</text>
        <dbReference type="EC" id="3.2.1.23"/>
    </reaction>
</comment>
<feature type="active site" description="Nucleophile" evidence="9">
    <location>
        <position position="297"/>
    </location>
</feature>
<evidence type="ECO:0000256" key="3">
    <source>
        <dbReference type="ARBA" id="ARBA00012756"/>
    </source>
</evidence>